<evidence type="ECO:0000313" key="2">
    <source>
        <dbReference type="Proteomes" id="UP000028511"/>
    </source>
</evidence>
<dbReference type="EMBL" id="CBSW010000132">
    <property type="protein sequence ID" value="CDG96538.1"/>
    <property type="molecule type" value="Genomic_DNA"/>
</dbReference>
<comment type="caution">
    <text evidence="1">The sequence shown here is derived from an EMBL/GenBank/DDBJ whole genome shotgun (WGS) entry which is preliminary data.</text>
</comment>
<accession>A0A077NDW8</accession>
<organism evidence="1 2">
    <name type="scientific">Xenorhabdus bovienii str. puntauvense</name>
    <dbReference type="NCBI Taxonomy" id="1398201"/>
    <lineage>
        <taxon>Bacteria</taxon>
        <taxon>Pseudomonadati</taxon>
        <taxon>Pseudomonadota</taxon>
        <taxon>Gammaproteobacteria</taxon>
        <taxon>Enterobacterales</taxon>
        <taxon>Morganellaceae</taxon>
        <taxon>Xenorhabdus</taxon>
    </lineage>
</organism>
<proteinExistence type="predicted"/>
<dbReference type="Proteomes" id="UP000028511">
    <property type="component" value="Unassembled WGS sequence"/>
</dbReference>
<dbReference type="AlphaFoldDB" id="A0A077NDW8"/>
<dbReference type="HOGENOM" id="CLU_1371746_0_0_6"/>
<name>A0A077NDW8_XENBV</name>
<protein>
    <submittedName>
        <fullName evidence="1">Uncharacterized protein</fullName>
    </submittedName>
</protein>
<gene>
    <name evidence="1" type="ORF">XBP1_2170003</name>
</gene>
<reference evidence="1" key="1">
    <citation type="submission" date="2013-07" db="EMBL/GenBank/DDBJ databases">
        <title>Sub-species coevolution in mutualistic symbiosis.</title>
        <authorList>
            <person name="Murfin K."/>
            <person name="Klassen J."/>
            <person name="Lee M."/>
            <person name="Forst S."/>
            <person name="Stock P."/>
            <person name="Goodrich-Blair H."/>
        </authorList>
    </citation>
    <scope>NUCLEOTIDE SEQUENCE [LARGE SCALE GENOMIC DNA]</scope>
    <source>
        <strain evidence="1">Puntauvense</strain>
    </source>
</reference>
<sequence length="212" mass="24234">MMVTKSMANNRDGVFYAKNQENNISTIYKMVSWVTKEKDSLVKATLKMINFLFYRINKLVSLVNEIYSIQPFGSIPKLRSFSRQASLTHALKLPFPATKSICSSSSSSKRMCFIVLPERSNDFFSFFSCIGNYRRYNEFRYGNYHILSKQSLNVKITMPRSAGTPTRHLTTNDNDSIEVAMYQYTFPTGKGKARLSEIPSMPLISIQEVSHA</sequence>
<evidence type="ECO:0000313" key="1">
    <source>
        <dbReference type="EMBL" id="CDG96538.1"/>
    </source>
</evidence>